<protein>
    <submittedName>
        <fullName evidence="14">Unnamed protein product</fullName>
    </submittedName>
</protein>
<dbReference type="InterPro" id="IPR011032">
    <property type="entry name" value="GroES-like_sf"/>
</dbReference>
<evidence type="ECO:0000256" key="3">
    <source>
        <dbReference type="ARBA" id="ARBA00009347"/>
    </source>
</evidence>
<evidence type="ECO:0000256" key="2">
    <source>
        <dbReference type="ARBA" id="ARBA00001974"/>
    </source>
</evidence>
<dbReference type="AlphaFoldDB" id="A0AAN4YBK0"/>
<keyword evidence="5 9" id="KW-0479">Metal-binding</keyword>
<dbReference type="InterPro" id="IPR036250">
    <property type="entry name" value="AcylCo_DH-like_C"/>
</dbReference>
<dbReference type="InterPro" id="IPR036291">
    <property type="entry name" value="NAD(P)-bd_dom_sf"/>
</dbReference>
<feature type="domain" description="Acyl-CoA dehydrogenase/oxidase N-terminal" evidence="12">
    <location>
        <begin position="338"/>
        <end position="455"/>
    </location>
</feature>
<evidence type="ECO:0000313" key="14">
    <source>
        <dbReference type="EMBL" id="GMG23502.1"/>
    </source>
</evidence>
<dbReference type="InterPro" id="IPR009100">
    <property type="entry name" value="AcylCoA_DH/oxidase_NM_dom_sf"/>
</dbReference>
<evidence type="ECO:0000256" key="6">
    <source>
        <dbReference type="ARBA" id="ARBA00022827"/>
    </source>
</evidence>
<feature type="domain" description="Alcohol dehydrogenase-like C-terminal" evidence="10">
    <location>
        <begin position="166"/>
        <end position="277"/>
    </location>
</feature>
<dbReference type="Pfam" id="PF00441">
    <property type="entry name" value="Acyl-CoA_dh_1"/>
    <property type="match status" value="1"/>
</dbReference>
<evidence type="ECO:0000256" key="5">
    <source>
        <dbReference type="ARBA" id="ARBA00022723"/>
    </source>
</evidence>
<feature type="domain" description="Alcohol dehydrogenase-like N-terminal" evidence="13">
    <location>
        <begin position="39"/>
        <end position="114"/>
    </location>
</feature>
<dbReference type="InterPro" id="IPR013154">
    <property type="entry name" value="ADH-like_N"/>
</dbReference>
<name>A0AAN4YBK0_ASPOZ</name>
<dbReference type="PANTHER" id="PTHR42813">
    <property type="entry name" value="ZINC-TYPE ALCOHOL DEHYDROGENASE-LIKE"/>
    <property type="match status" value="1"/>
</dbReference>
<evidence type="ECO:0000259" key="10">
    <source>
        <dbReference type="Pfam" id="PF00107"/>
    </source>
</evidence>
<evidence type="ECO:0000259" key="13">
    <source>
        <dbReference type="Pfam" id="PF08240"/>
    </source>
</evidence>
<evidence type="ECO:0000256" key="1">
    <source>
        <dbReference type="ARBA" id="ARBA00001947"/>
    </source>
</evidence>
<dbReference type="InterPro" id="IPR013786">
    <property type="entry name" value="AcylCoA_DH/ox_N"/>
</dbReference>
<organism evidence="14 15">
    <name type="scientific">Aspergillus oryzae</name>
    <name type="common">Yellow koji mold</name>
    <dbReference type="NCBI Taxonomy" id="5062"/>
    <lineage>
        <taxon>Eukaryota</taxon>
        <taxon>Fungi</taxon>
        <taxon>Dikarya</taxon>
        <taxon>Ascomycota</taxon>
        <taxon>Pezizomycotina</taxon>
        <taxon>Eurotiomycetes</taxon>
        <taxon>Eurotiomycetidae</taxon>
        <taxon>Eurotiales</taxon>
        <taxon>Aspergillaceae</taxon>
        <taxon>Aspergillus</taxon>
        <taxon>Aspergillus subgen. Circumdati</taxon>
    </lineage>
</organism>
<dbReference type="Gene3D" id="3.40.50.720">
    <property type="entry name" value="NAD(P)-binding Rossmann-like Domain"/>
    <property type="match status" value="1"/>
</dbReference>
<dbReference type="Pfam" id="PF00107">
    <property type="entry name" value="ADH_zinc_N"/>
    <property type="match status" value="1"/>
</dbReference>
<sequence length="683" mass="73948">MSTMQAVVFQGPLKVTLEQRPVPQIEEPTDVIVKPSGTGFIMGHEFTGEIVEVGSAVRGFKVGDLVVSPFTVNCGECFYCARKCSSRCAKGKLYGSVMLDGGQADYARVPSADATLVAAPAAVDEKKLVLMADILPTGFFAARNAFKGMDRATIEESTVLLFGCGPVGLCALISALDYRPKHLIAVDSVPSRLELAKSLGAEPWNFQTDAEGLKQRVKDLTEGRGADVAIEVVGHSDALRMAFDNLRPWGRISSIGVHNGEIPWTGNEAYGKNLQIQMGRCPVRTINAPMPLLQWKFRRTLSYGSFSRSTLTSDSPYRIQPNQQPTKQLFKMIDFELSDTQTRVREHAHSFATKHLETAHTVYTNLLTPQARFSAIRPLYEDLIKAGLIQAQVPAEYNGLGYGLVDMALLTEELYSADANVALTILATGLGLSPLLIGGTDAQTKRYLSPFTDGKGGTVGKLGQTMILLVTREDVAADPPDAYGVLFHPETIGHRAVSGSHIRFRNFVAKEIIAMPGAGAEAIEAALTASAGLVGAIAVALMRRCFEMTLRFAKSDTRNDTESIINKQSVADLLIKMKMRCEAGRALTWKACSSVGRLPEAAETAHLAKIFCSENAVQCVIEGMNAVGVQAYQAKFHYGVLLNDAACLPIFDGGNVGVRRREVEAIFYYTGYDPLASTFGSKL</sequence>
<evidence type="ECO:0000259" key="12">
    <source>
        <dbReference type="Pfam" id="PF02771"/>
    </source>
</evidence>
<dbReference type="InterPro" id="IPR037069">
    <property type="entry name" value="AcylCoA_DH/ox_N_sf"/>
</dbReference>
<dbReference type="PANTHER" id="PTHR42813:SF6">
    <property type="entry name" value="ALCOHOL DEHYDROGENASE (EUROFUNG)"/>
    <property type="match status" value="1"/>
</dbReference>
<dbReference type="Pfam" id="PF02771">
    <property type="entry name" value="Acyl-CoA_dh_N"/>
    <property type="match status" value="1"/>
</dbReference>
<keyword evidence="7 9" id="KW-0862">Zinc</keyword>
<dbReference type="Gene3D" id="1.10.540.10">
    <property type="entry name" value="Acyl-CoA dehydrogenase/oxidase, N-terminal domain"/>
    <property type="match status" value="1"/>
</dbReference>
<comment type="cofactor">
    <cofactor evidence="1 9">
        <name>Zn(2+)</name>
        <dbReference type="ChEBI" id="CHEBI:29105"/>
    </cofactor>
</comment>
<keyword evidence="8" id="KW-0560">Oxidoreductase</keyword>
<feature type="domain" description="Acyl-CoA dehydrogenase/oxidase C-terminal" evidence="11">
    <location>
        <begin position="517"/>
        <end position="654"/>
    </location>
</feature>
<dbReference type="InterPro" id="IPR002328">
    <property type="entry name" value="ADH_Zn_CS"/>
</dbReference>
<dbReference type="SUPFAM" id="SSF47203">
    <property type="entry name" value="Acyl-CoA dehydrogenase C-terminal domain-like"/>
    <property type="match status" value="1"/>
</dbReference>
<dbReference type="SUPFAM" id="SSF50129">
    <property type="entry name" value="GroES-like"/>
    <property type="match status" value="1"/>
</dbReference>
<evidence type="ECO:0000256" key="8">
    <source>
        <dbReference type="ARBA" id="ARBA00023002"/>
    </source>
</evidence>
<evidence type="ECO:0000259" key="11">
    <source>
        <dbReference type="Pfam" id="PF00441"/>
    </source>
</evidence>
<dbReference type="SUPFAM" id="SSF56645">
    <property type="entry name" value="Acyl-CoA dehydrogenase NM domain-like"/>
    <property type="match status" value="1"/>
</dbReference>
<dbReference type="InterPro" id="IPR046373">
    <property type="entry name" value="Acyl-CoA_Oxase/DH_mid-dom_sf"/>
</dbReference>
<dbReference type="Gene3D" id="2.40.110.10">
    <property type="entry name" value="Butyryl-CoA Dehydrogenase, subunit A, domain 2"/>
    <property type="match status" value="1"/>
</dbReference>
<evidence type="ECO:0000256" key="4">
    <source>
        <dbReference type="ARBA" id="ARBA00022630"/>
    </source>
</evidence>
<accession>A0AAN4YBK0</accession>
<dbReference type="Gene3D" id="3.90.180.10">
    <property type="entry name" value="Medium-chain alcohol dehydrogenases, catalytic domain"/>
    <property type="match status" value="1"/>
</dbReference>
<comment type="similarity">
    <text evidence="3">Belongs to the acyl-CoA dehydrogenase family.</text>
</comment>
<comment type="cofactor">
    <cofactor evidence="2">
        <name>FAD</name>
        <dbReference type="ChEBI" id="CHEBI:57692"/>
    </cofactor>
</comment>
<reference evidence="14" key="1">
    <citation type="submission" date="2023-04" db="EMBL/GenBank/DDBJ databases">
        <title>Aspergillus oryzae NBRC 4228.</title>
        <authorList>
            <person name="Ichikawa N."/>
            <person name="Sato H."/>
            <person name="Tonouchi N."/>
        </authorList>
    </citation>
    <scope>NUCLEOTIDE SEQUENCE</scope>
    <source>
        <strain evidence="14">NBRC 4228</strain>
    </source>
</reference>
<dbReference type="InterPro" id="IPR013149">
    <property type="entry name" value="ADH-like_C"/>
</dbReference>
<evidence type="ECO:0000313" key="15">
    <source>
        <dbReference type="Proteomes" id="UP001165205"/>
    </source>
</evidence>
<dbReference type="GO" id="GO:0050660">
    <property type="term" value="F:flavin adenine dinucleotide binding"/>
    <property type="evidence" value="ECO:0007669"/>
    <property type="project" value="InterPro"/>
</dbReference>
<evidence type="ECO:0000256" key="9">
    <source>
        <dbReference type="RuleBase" id="RU361277"/>
    </source>
</evidence>
<dbReference type="Gene3D" id="1.20.140.10">
    <property type="entry name" value="Butyryl-CoA Dehydrogenase, subunit A, domain 3"/>
    <property type="match status" value="1"/>
</dbReference>
<comment type="caution">
    <text evidence="14">The sequence shown here is derived from an EMBL/GenBank/DDBJ whole genome shotgun (WGS) entry which is preliminary data.</text>
</comment>
<comment type="similarity">
    <text evidence="9">Belongs to the zinc-containing alcohol dehydrogenase family.</text>
</comment>
<dbReference type="PROSITE" id="PS00059">
    <property type="entry name" value="ADH_ZINC"/>
    <property type="match status" value="1"/>
</dbReference>
<dbReference type="SUPFAM" id="SSF51735">
    <property type="entry name" value="NAD(P)-binding Rossmann-fold domains"/>
    <property type="match status" value="1"/>
</dbReference>
<dbReference type="Proteomes" id="UP001165205">
    <property type="component" value="Unassembled WGS sequence"/>
</dbReference>
<dbReference type="Pfam" id="PF08240">
    <property type="entry name" value="ADH_N"/>
    <property type="match status" value="1"/>
</dbReference>
<keyword evidence="4" id="KW-0285">Flavoprotein</keyword>
<proteinExistence type="inferred from homology"/>
<dbReference type="EMBL" id="BSYA01000005">
    <property type="protein sequence ID" value="GMG23502.1"/>
    <property type="molecule type" value="Genomic_DNA"/>
</dbReference>
<dbReference type="GO" id="GO:0016627">
    <property type="term" value="F:oxidoreductase activity, acting on the CH-CH group of donors"/>
    <property type="evidence" value="ECO:0007669"/>
    <property type="project" value="InterPro"/>
</dbReference>
<evidence type="ECO:0000256" key="7">
    <source>
        <dbReference type="ARBA" id="ARBA00022833"/>
    </source>
</evidence>
<keyword evidence="6" id="KW-0274">FAD</keyword>
<gene>
    <name evidence="14" type="ORF">Aory04_000093200</name>
</gene>
<dbReference type="InterPro" id="IPR009075">
    <property type="entry name" value="AcylCo_DH/oxidase_C"/>
</dbReference>
<dbReference type="GO" id="GO:0008270">
    <property type="term" value="F:zinc ion binding"/>
    <property type="evidence" value="ECO:0007669"/>
    <property type="project" value="InterPro"/>
</dbReference>